<keyword evidence="2" id="KW-1185">Reference proteome</keyword>
<organism evidence="1 2">
    <name type="scientific">Amaricoccus solimangrovi</name>
    <dbReference type="NCBI Taxonomy" id="2589815"/>
    <lineage>
        <taxon>Bacteria</taxon>
        <taxon>Pseudomonadati</taxon>
        <taxon>Pseudomonadota</taxon>
        <taxon>Alphaproteobacteria</taxon>
        <taxon>Rhodobacterales</taxon>
        <taxon>Paracoccaceae</taxon>
        <taxon>Amaricoccus</taxon>
    </lineage>
</organism>
<comment type="caution">
    <text evidence="1">The sequence shown here is derived from an EMBL/GenBank/DDBJ whole genome shotgun (WGS) entry which is preliminary data.</text>
</comment>
<dbReference type="AlphaFoldDB" id="A0A501WXZ9"/>
<dbReference type="OrthoDB" id="9134537at2"/>
<protein>
    <submittedName>
        <fullName evidence="1">Uncharacterized protein</fullName>
    </submittedName>
</protein>
<reference evidence="1 2" key="1">
    <citation type="submission" date="2019-06" db="EMBL/GenBank/DDBJ databases">
        <title>A novel bacterium of genus Amaricoccus, isolated from marine sediment.</title>
        <authorList>
            <person name="Huang H."/>
            <person name="Mo K."/>
            <person name="Hu Y."/>
        </authorList>
    </citation>
    <scope>NUCLEOTIDE SEQUENCE [LARGE SCALE GENOMIC DNA]</scope>
    <source>
        <strain evidence="1 2">HB172011</strain>
    </source>
</reference>
<dbReference type="Gene3D" id="1.10.3230.20">
    <property type="entry name" value="P22 tail accessory factor (Gp4)"/>
    <property type="match status" value="2"/>
</dbReference>
<dbReference type="EMBL" id="VFRP01000002">
    <property type="protein sequence ID" value="TPE53074.1"/>
    <property type="molecule type" value="Genomic_DNA"/>
</dbReference>
<name>A0A501WXZ9_9RHOB</name>
<gene>
    <name evidence="1" type="ORF">FJM51_03355</name>
</gene>
<sequence length="257" mass="28093">MATSVKSIIDQSLRKLGIVGIGEQASADEHAEALSALRMMLDTWSLEALLVPFTVTERFDLTAGQAFYSMGTGGDWDTSRPTRVEQIRMLSDDDRTRFIPQLSANALRDQPTVEEGCPTAWVGSQDSLFYLVELNAYPLEPAVLVTSRKPFDAAALDNFDRAYSETAAPEKLSPSGFTMTGIQTSIDFPPGYLAAIVYNLAVHLAPEYAGLVLDPIIAAQAERAKALIKINNTQPRDLVLDPVLTGRRRGYDIRTGP</sequence>
<proteinExistence type="predicted"/>
<evidence type="ECO:0000313" key="1">
    <source>
        <dbReference type="EMBL" id="TPE53074.1"/>
    </source>
</evidence>
<accession>A0A501WXZ9</accession>
<dbReference type="InterPro" id="IPR038258">
    <property type="entry name" value="Gp4_sf"/>
</dbReference>
<dbReference type="Proteomes" id="UP000319255">
    <property type="component" value="Unassembled WGS sequence"/>
</dbReference>
<dbReference type="RefSeq" id="WP_140452695.1">
    <property type="nucleotide sequence ID" value="NZ_VFRP01000002.1"/>
</dbReference>
<evidence type="ECO:0000313" key="2">
    <source>
        <dbReference type="Proteomes" id="UP000319255"/>
    </source>
</evidence>